<reference evidence="4" key="1">
    <citation type="journal article" date="2014" name="Front. Microbiol.">
        <title>High frequency of phylogenetically diverse reductive dehalogenase-homologous genes in deep subseafloor sedimentary metagenomes.</title>
        <authorList>
            <person name="Kawai M."/>
            <person name="Futagami T."/>
            <person name="Toyoda A."/>
            <person name="Takaki Y."/>
            <person name="Nishi S."/>
            <person name="Hori S."/>
            <person name="Arai W."/>
            <person name="Tsubouchi T."/>
            <person name="Morono Y."/>
            <person name="Uchiyama I."/>
            <person name="Ito T."/>
            <person name="Fujiyama A."/>
            <person name="Inagaki F."/>
            <person name="Takami H."/>
        </authorList>
    </citation>
    <scope>NUCLEOTIDE SEQUENCE</scope>
    <source>
        <strain evidence="4">Expedition CK06-06</strain>
    </source>
</reference>
<keyword evidence="1" id="KW-0328">Glycosyltransferase</keyword>
<comment type="caution">
    <text evidence="4">The sequence shown here is derived from an EMBL/GenBank/DDBJ whole genome shotgun (WGS) entry which is preliminary data.</text>
</comment>
<dbReference type="GO" id="GO:0005975">
    <property type="term" value="P:carbohydrate metabolic process"/>
    <property type="evidence" value="ECO:0007669"/>
    <property type="project" value="InterPro"/>
</dbReference>
<protein>
    <recommendedName>
        <fullName evidence="3">Glycosyl hydrolase 94 catalytic domain-containing protein</fullName>
    </recommendedName>
</protein>
<dbReference type="InterPro" id="IPR052047">
    <property type="entry name" value="GH94_Enzymes"/>
</dbReference>
<proteinExistence type="predicted"/>
<dbReference type="PANTHER" id="PTHR37469">
    <property type="entry name" value="CELLOBIONIC ACID PHOSPHORYLASE-RELATED"/>
    <property type="match status" value="1"/>
</dbReference>
<sequence length="520" mass="59925">HYYYLRSAMTYDSYFKEHILSQGHVYQYIIGFQGAARDPLQHALPFIYSNPDIVKNIIRYTLKTTRKNGEIPYGITGSGQILPVPFKPSDQEMWLLWLISEYVLGTRDVEFLDEKVSRYPVYGSRAEIVKVRDVIARCFRHLVKKTGFGCHGLQRLSNGDWNDGVVIGYIPPEKHKEIQKEAESVLNAAMAIYTLEIYSEMLKSVGERDLANEALKYSQSQREAVNAQWTGKWFRRAWLTEDLGWVGEDQMWLEPQPWAIIGNALDREQKKILVQFIDELVRKPSKIGARLHSKGIDSIRNKGQGINAGIWPSINGTLIWALSLVNREMGWDEWKKNSLAYHAENYPDVWYGIWSGPDTYNSDLSKYPGQTVFNEALITGEQDPSDVEEFLGHMATSWTDFPVFNLHPHAWPLYDTTRLIGINFTRNGVILNPTLPKDDYKFSTSLIGLEKTKNGYLGWYNPVKLGTWEISLKLSEEELDQIDSILINGNEAKFTIKESHLLWRGENKPGRPLRWEIKKK</sequence>
<feature type="non-terminal residue" evidence="4">
    <location>
        <position position="1"/>
    </location>
</feature>
<dbReference type="InterPro" id="IPR012341">
    <property type="entry name" value="6hp_glycosidase-like_sf"/>
</dbReference>
<evidence type="ECO:0000256" key="2">
    <source>
        <dbReference type="ARBA" id="ARBA00022679"/>
    </source>
</evidence>
<dbReference type="PANTHER" id="PTHR37469:SF2">
    <property type="entry name" value="CELLOBIONIC ACID PHOSPHORYLASE"/>
    <property type="match status" value="1"/>
</dbReference>
<accession>X1DP82</accession>
<feature type="domain" description="Glycosyl hydrolase 94 catalytic" evidence="3">
    <location>
        <begin position="37"/>
        <end position="284"/>
    </location>
</feature>
<keyword evidence="2" id="KW-0808">Transferase</keyword>
<dbReference type="InterPro" id="IPR008928">
    <property type="entry name" value="6-hairpin_glycosidase_sf"/>
</dbReference>
<dbReference type="EMBL" id="BARU01000543">
    <property type="protein sequence ID" value="GAH21972.1"/>
    <property type="molecule type" value="Genomic_DNA"/>
</dbReference>
<gene>
    <name evidence="4" type="ORF">S03H2_01769</name>
</gene>
<name>X1DP82_9ZZZZ</name>
<dbReference type="InterPro" id="IPR033432">
    <property type="entry name" value="GH94_catalytic"/>
</dbReference>
<dbReference type="Pfam" id="PF17167">
    <property type="entry name" value="Glyco_hydro_94"/>
    <property type="match status" value="1"/>
</dbReference>
<evidence type="ECO:0000313" key="4">
    <source>
        <dbReference type="EMBL" id="GAH21972.1"/>
    </source>
</evidence>
<dbReference type="SUPFAM" id="SSF48208">
    <property type="entry name" value="Six-hairpin glycosidases"/>
    <property type="match status" value="1"/>
</dbReference>
<dbReference type="GO" id="GO:0016757">
    <property type="term" value="F:glycosyltransferase activity"/>
    <property type="evidence" value="ECO:0007669"/>
    <property type="project" value="UniProtKB-KW"/>
</dbReference>
<dbReference type="Gene3D" id="1.50.10.10">
    <property type="match status" value="1"/>
</dbReference>
<evidence type="ECO:0000256" key="1">
    <source>
        <dbReference type="ARBA" id="ARBA00022676"/>
    </source>
</evidence>
<organism evidence="4">
    <name type="scientific">marine sediment metagenome</name>
    <dbReference type="NCBI Taxonomy" id="412755"/>
    <lineage>
        <taxon>unclassified sequences</taxon>
        <taxon>metagenomes</taxon>
        <taxon>ecological metagenomes</taxon>
    </lineage>
</organism>
<evidence type="ECO:0000259" key="3">
    <source>
        <dbReference type="Pfam" id="PF17167"/>
    </source>
</evidence>
<dbReference type="AlphaFoldDB" id="X1DP82"/>